<dbReference type="EMBL" id="PDOD01000001">
    <property type="protein sequence ID" value="PYZ95191.1"/>
    <property type="molecule type" value="Genomic_DNA"/>
</dbReference>
<evidence type="ECO:0000313" key="3">
    <source>
        <dbReference type="Proteomes" id="UP000248214"/>
    </source>
</evidence>
<evidence type="ECO:0000256" key="1">
    <source>
        <dbReference type="SAM" id="MobiDB-lite"/>
    </source>
</evidence>
<organism evidence="2 3">
    <name type="scientific">Salipaludibacillus keqinensis</name>
    <dbReference type="NCBI Taxonomy" id="2045207"/>
    <lineage>
        <taxon>Bacteria</taxon>
        <taxon>Bacillati</taxon>
        <taxon>Bacillota</taxon>
        <taxon>Bacilli</taxon>
        <taxon>Bacillales</taxon>
        <taxon>Bacillaceae</taxon>
    </lineage>
</organism>
<keyword evidence="3" id="KW-1185">Reference proteome</keyword>
<gene>
    <name evidence="2" type="ORF">CR194_06655</name>
</gene>
<reference evidence="2 3" key="1">
    <citation type="submission" date="2017-10" db="EMBL/GenBank/DDBJ databases">
        <title>Bacillus sp. nov., a halophilic bacterium isolated from a Keqin Lake.</title>
        <authorList>
            <person name="Wang H."/>
        </authorList>
    </citation>
    <scope>NUCLEOTIDE SEQUENCE [LARGE SCALE GENOMIC DNA]</scope>
    <source>
        <strain evidence="2 3">KQ-12</strain>
    </source>
</reference>
<dbReference type="Proteomes" id="UP000248214">
    <property type="component" value="Unassembled WGS sequence"/>
</dbReference>
<feature type="region of interest" description="Disordered" evidence="1">
    <location>
        <begin position="1"/>
        <end position="72"/>
    </location>
</feature>
<comment type="caution">
    <text evidence="2">The sequence shown here is derived from an EMBL/GenBank/DDBJ whole genome shotgun (WGS) entry which is preliminary data.</text>
</comment>
<proteinExistence type="predicted"/>
<feature type="compositionally biased region" description="Basic and acidic residues" evidence="1">
    <location>
        <begin position="34"/>
        <end position="65"/>
    </location>
</feature>
<dbReference type="RefSeq" id="WP_110608826.1">
    <property type="nucleotide sequence ID" value="NZ_PDOD01000001.1"/>
</dbReference>
<feature type="compositionally biased region" description="Basic and acidic residues" evidence="1">
    <location>
        <begin position="1"/>
        <end position="18"/>
    </location>
</feature>
<evidence type="ECO:0000313" key="2">
    <source>
        <dbReference type="EMBL" id="PYZ95191.1"/>
    </source>
</evidence>
<name>A0A323TJN3_9BACI</name>
<accession>A0A323TJN3</accession>
<sequence length="72" mass="8334">MDNHETDQVNQPEKDENNKPSVDPWTEIMFGKRPVADSEPKESDTEENSKELKSSDEKEDSDDKQPPPFSWI</sequence>
<dbReference type="AlphaFoldDB" id="A0A323TJN3"/>
<protein>
    <submittedName>
        <fullName evidence="2">Uncharacterized protein</fullName>
    </submittedName>
</protein>